<evidence type="ECO:0000313" key="1">
    <source>
        <dbReference type="Proteomes" id="UP000025227"/>
    </source>
</evidence>
<dbReference type="Proteomes" id="UP000025227">
    <property type="component" value="Unplaced"/>
</dbReference>
<sequence>VGSWLLVVAGSNVNQLYLPPCSCCLQLEQGSLGASFNGLRYALSPYQLEEALMNGQYRGEVLTGSKLRQVRWQMLVRAIDERSLASIHSDPHDGATRPPCLYFSPIANDIREIATGATFVTYVCDQNSTDIWCFRLNKPCTFILLMNDVDDCWGPAVNCVDSITPLIQFIEEEKVES</sequence>
<dbReference type="AlphaFoldDB" id="A0A7I4YZJ7"/>
<organism evidence="1 2">
    <name type="scientific">Haemonchus contortus</name>
    <name type="common">Barber pole worm</name>
    <dbReference type="NCBI Taxonomy" id="6289"/>
    <lineage>
        <taxon>Eukaryota</taxon>
        <taxon>Metazoa</taxon>
        <taxon>Ecdysozoa</taxon>
        <taxon>Nematoda</taxon>
        <taxon>Chromadorea</taxon>
        <taxon>Rhabditida</taxon>
        <taxon>Rhabditina</taxon>
        <taxon>Rhabditomorpha</taxon>
        <taxon>Strongyloidea</taxon>
        <taxon>Trichostrongylidae</taxon>
        <taxon>Haemonchus</taxon>
    </lineage>
</organism>
<keyword evidence="1" id="KW-1185">Reference proteome</keyword>
<evidence type="ECO:0000313" key="2">
    <source>
        <dbReference type="WBParaSite" id="HCON_00162040-00001"/>
    </source>
</evidence>
<reference evidence="2" key="1">
    <citation type="submission" date="2020-12" db="UniProtKB">
        <authorList>
            <consortium name="WormBaseParasite"/>
        </authorList>
    </citation>
    <scope>IDENTIFICATION</scope>
    <source>
        <strain evidence="2">MHco3</strain>
    </source>
</reference>
<accession>A0A7I4YZJ7</accession>
<proteinExistence type="predicted"/>
<name>A0A7I4YZJ7_HAECO</name>
<dbReference type="WBParaSite" id="HCON_00162040-00001">
    <property type="protein sequence ID" value="HCON_00162040-00001"/>
    <property type="gene ID" value="HCON_00162040"/>
</dbReference>
<protein>
    <submittedName>
        <fullName evidence="2">DUF1618 domain-containing protein</fullName>
    </submittedName>
</protein>